<organism evidence="1 2">
    <name type="scientific">Alkalithermobacter paradoxus</name>
    <dbReference type="NCBI Taxonomy" id="29349"/>
    <lineage>
        <taxon>Bacteria</taxon>
        <taxon>Bacillati</taxon>
        <taxon>Bacillota</taxon>
        <taxon>Clostridia</taxon>
        <taxon>Peptostreptococcales</taxon>
        <taxon>Tepidibacteraceae</taxon>
        <taxon>Alkalithermobacter</taxon>
    </lineage>
</organism>
<accession>A0A1V4I428</accession>
<keyword evidence="2" id="KW-1185">Reference proteome</keyword>
<protein>
    <submittedName>
        <fullName evidence="1">Uncharacterized protein</fullName>
    </submittedName>
</protein>
<dbReference type="EMBL" id="MZGW01000012">
    <property type="protein sequence ID" value="OPJ54741.1"/>
    <property type="molecule type" value="Genomic_DNA"/>
</dbReference>
<evidence type="ECO:0000313" key="2">
    <source>
        <dbReference type="Proteomes" id="UP000190140"/>
    </source>
</evidence>
<gene>
    <name evidence="1" type="ORF">CLOTH_19620</name>
</gene>
<sequence length="248" mass="29580">MIKAKVYYLLEKSWSERYLEGSSPISAVKCIETEVEDGYKGLVQLNDEGEAVIYVGFDGFDEENNPIKMAYNYYLDDNIKITSDYRFFFFDEFTNVEYLLRWKQEHDEYFNLLYDLTKNNLANLKYKEKVFNSVKFTWISEFGSEELKARLNEGHNVDENYIFERLVEELPDFDVYYGSQLWQEKEDKVDRKHLVEVKKLRRSGYDAKIVEVIEVYEEDDFFGIIPIKTKDAIVIENYLDKVALVKYI</sequence>
<dbReference type="Proteomes" id="UP000190140">
    <property type="component" value="Unassembled WGS sequence"/>
</dbReference>
<reference evidence="1 2" key="1">
    <citation type="submission" date="2017-03" db="EMBL/GenBank/DDBJ databases">
        <title>Genome sequence of Clostridium thermoalcaliphilum DSM 7309.</title>
        <authorList>
            <person name="Poehlein A."/>
            <person name="Daniel R."/>
        </authorList>
    </citation>
    <scope>NUCLEOTIDE SEQUENCE [LARGE SCALE GENOMIC DNA]</scope>
    <source>
        <strain evidence="1 2">DSM 7309</strain>
    </source>
</reference>
<comment type="caution">
    <text evidence="1">The sequence shown here is derived from an EMBL/GenBank/DDBJ whole genome shotgun (WGS) entry which is preliminary data.</text>
</comment>
<evidence type="ECO:0000313" key="1">
    <source>
        <dbReference type="EMBL" id="OPJ54741.1"/>
    </source>
</evidence>
<name>A0A1V4I428_9FIRM</name>
<dbReference type="STRING" id="29349.CLOTH_19620"/>
<dbReference type="AlphaFoldDB" id="A0A1V4I428"/>
<proteinExistence type="predicted"/>